<evidence type="ECO:0000313" key="3">
    <source>
        <dbReference type="Proteomes" id="UP000598271"/>
    </source>
</evidence>
<accession>A0A8J3D4K6</accession>
<dbReference type="RefSeq" id="WP_189565151.1">
    <property type="nucleotide sequence ID" value="NZ_BMXF01000002.1"/>
</dbReference>
<dbReference type="InterPro" id="IPR045136">
    <property type="entry name" value="Iah1-like"/>
</dbReference>
<dbReference type="AlphaFoldDB" id="A0A8J3D4K6"/>
<dbReference type="Gene3D" id="3.40.50.1110">
    <property type="entry name" value="SGNH hydrolase"/>
    <property type="match status" value="1"/>
</dbReference>
<protein>
    <recommendedName>
        <fullName evidence="1">SGNH hydrolase-type esterase domain-containing protein</fullName>
    </recommendedName>
</protein>
<dbReference type="InterPro" id="IPR036514">
    <property type="entry name" value="SGNH_hydro_sf"/>
</dbReference>
<dbReference type="Proteomes" id="UP000598271">
    <property type="component" value="Unassembled WGS sequence"/>
</dbReference>
<keyword evidence="3" id="KW-1185">Reference proteome</keyword>
<proteinExistence type="predicted"/>
<comment type="caution">
    <text evidence="2">The sequence shown here is derived from an EMBL/GenBank/DDBJ whole genome shotgun (WGS) entry which is preliminary data.</text>
</comment>
<dbReference type="PANTHER" id="PTHR14209">
    <property type="entry name" value="ISOAMYL ACETATE-HYDROLYZING ESTERASE 1"/>
    <property type="match status" value="1"/>
</dbReference>
<reference evidence="2 3" key="1">
    <citation type="journal article" date="2014" name="Int. J. Syst. Evol. Microbiol.">
        <title>Complete genome sequence of Corynebacterium casei LMG S-19264T (=DSM 44701T), isolated from a smear-ripened cheese.</title>
        <authorList>
            <consortium name="US DOE Joint Genome Institute (JGI-PGF)"/>
            <person name="Walter F."/>
            <person name="Albersmeier A."/>
            <person name="Kalinowski J."/>
            <person name="Ruckert C."/>
        </authorList>
    </citation>
    <scope>NUCLEOTIDE SEQUENCE [LARGE SCALE GENOMIC DNA]</scope>
    <source>
        <strain evidence="2 3">KCTC 12866</strain>
    </source>
</reference>
<dbReference type="GO" id="GO:0016788">
    <property type="term" value="F:hydrolase activity, acting on ester bonds"/>
    <property type="evidence" value="ECO:0007669"/>
    <property type="project" value="UniProtKB-ARBA"/>
</dbReference>
<gene>
    <name evidence="2" type="ORF">GCM10007390_28700</name>
</gene>
<dbReference type="Pfam" id="PF13472">
    <property type="entry name" value="Lipase_GDSL_2"/>
    <property type="match status" value="1"/>
</dbReference>
<sequence>MTSPQKYIPRLFLILGSVFLLSLTLPRPKLYVIGDSISIQYGPYLEKFTKGVWQYDRKSDQGQAAKNLDVPTGANGGDSRMVLDFLKIKLQEQSFHPDVMLLNCGLHDIKRDAGTNAIQVDSASYRANLNEILGLLKSRGIRPVWMRTTPVEDERHNSRSKQFKRYARDLDAYNAIADEVMAQHKVPVIDLYTLTKNLGNEHFIDHVHYNEDARATQAAYIAGYLNGMKE</sequence>
<dbReference type="PANTHER" id="PTHR14209:SF19">
    <property type="entry name" value="ISOAMYL ACETATE-HYDROLYZING ESTERASE 1 HOMOLOG"/>
    <property type="match status" value="1"/>
</dbReference>
<dbReference type="InterPro" id="IPR013830">
    <property type="entry name" value="SGNH_hydro"/>
</dbReference>
<dbReference type="EMBL" id="BMXF01000002">
    <property type="protein sequence ID" value="GHB72861.1"/>
    <property type="molecule type" value="Genomic_DNA"/>
</dbReference>
<feature type="domain" description="SGNH hydrolase-type esterase" evidence="1">
    <location>
        <begin position="32"/>
        <end position="212"/>
    </location>
</feature>
<dbReference type="SUPFAM" id="SSF52266">
    <property type="entry name" value="SGNH hydrolase"/>
    <property type="match status" value="1"/>
</dbReference>
<dbReference type="CDD" id="cd00229">
    <property type="entry name" value="SGNH_hydrolase"/>
    <property type="match status" value="1"/>
</dbReference>
<evidence type="ECO:0000313" key="2">
    <source>
        <dbReference type="EMBL" id="GHB72861.1"/>
    </source>
</evidence>
<name>A0A8J3D4K6_9BACT</name>
<evidence type="ECO:0000259" key="1">
    <source>
        <dbReference type="Pfam" id="PF13472"/>
    </source>
</evidence>
<organism evidence="2 3">
    <name type="scientific">Persicitalea jodogahamensis</name>
    <dbReference type="NCBI Taxonomy" id="402147"/>
    <lineage>
        <taxon>Bacteria</taxon>
        <taxon>Pseudomonadati</taxon>
        <taxon>Bacteroidota</taxon>
        <taxon>Cytophagia</taxon>
        <taxon>Cytophagales</taxon>
        <taxon>Spirosomataceae</taxon>
        <taxon>Persicitalea</taxon>
    </lineage>
</organism>